<evidence type="ECO:0000313" key="1">
    <source>
        <dbReference type="EMBL" id="MCW6035937.1"/>
    </source>
</evidence>
<evidence type="ECO:0000313" key="2">
    <source>
        <dbReference type="Proteomes" id="UP001526426"/>
    </source>
</evidence>
<protein>
    <submittedName>
        <fullName evidence="1">Uncharacterized protein</fullName>
    </submittedName>
</protein>
<accession>A0ABT3L423</accession>
<dbReference type="EMBL" id="JAIHOM010000023">
    <property type="protein sequence ID" value="MCW6035937.1"/>
    <property type="molecule type" value="Genomic_DNA"/>
</dbReference>
<dbReference type="RefSeq" id="WP_265263661.1">
    <property type="nucleotide sequence ID" value="NZ_JAIHOM010000023.1"/>
</dbReference>
<proteinExistence type="predicted"/>
<gene>
    <name evidence="1" type="ORF">K4A83_06580</name>
</gene>
<dbReference type="Proteomes" id="UP001526426">
    <property type="component" value="Unassembled WGS sequence"/>
</dbReference>
<sequence>MIDGNDPDSGQPKLVEATPSDRLAPILSLTQLRLFLAEGRGNALC</sequence>
<keyword evidence="2" id="KW-1185">Reference proteome</keyword>
<comment type="caution">
    <text evidence="1">The sequence shown here is derived from an EMBL/GenBank/DDBJ whole genome shotgun (WGS) entry which is preliminary data.</text>
</comment>
<reference evidence="1 2" key="1">
    <citation type="submission" date="2021-08" db="EMBL/GenBank/DDBJ databases">
        <title>Draft genome sequence of Spirulina subsalsa with high tolerance to salinity and hype-accumulation of phycocyanin.</title>
        <authorList>
            <person name="Pei H."/>
            <person name="Jiang L."/>
        </authorList>
    </citation>
    <scope>NUCLEOTIDE SEQUENCE [LARGE SCALE GENOMIC DNA]</scope>
    <source>
        <strain evidence="1 2">FACHB-351</strain>
    </source>
</reference>
<organism evidence="1 2">
    <name type="scientific">Spirulina subsalsa FACHB-351</name>
    <dbReference type="NCBI Taxonomy" id="234711"/>
    <lineage>
        <taxon>Bacteria</taxon>
        <taxon>Bacillati</taxon>
        <taxon>Cyanobacteriota</taxon>
        <taxon>Cyanophyceae</taxon>
        <taxon>Spirulinales</taxon>
        <taxon>Spirulinaceae</taxon>
        <taxon>Spirulina</taxon>
    </lineage>
</organism>
<name>A0ABT3L423_9CYAN</name>